<evidence type="ECO:0000313" key="2">
    <source>
        <dbReference type="Proteomes" id="UP000197032"/>
    </source>
</evidence>
<protein>
    <submittedName>
        <fullName evidence="1">Uncharacterized protein</fullName>
    </submittedName>
</protein>
<dbReference type="EMBL" id="BDGJ01000035">
    <property type="protein sequence ID" value="GAW91812.1"/>
    <property type="molecule type" value="Genomic_DNA"/>
</dbReference>
<comment type="caution">
    <text evidence="1">The sequence shown here is derived from an EMBL/GenBank/DDBJ whole genome shotgun (WGS) entry which is preliminary data.</text>
</comment>
<name>A0A1Z5HQK2_9FIRM</name>
<reference evidence="2" key="1">
    <citation type="journal article" date="2017" name="Appl. Environ. Microbiol.">
        <title>Genomic analysis of Calderihabitans maritimus KKC1, a thermophilic hydrogenogenic carboxydotrophic bacterium isolated from marine sediment.</title>
        <authorList>
            <person name="Omae K."/>
            <person name="Yoneda Y."/>
            <person name="Fukuyama Y."/>
            <person name="Yoshida T."/>
            <person name="Sako Y."/>
        </authorList>
    </citation>
    <scope>NUCLEOTIDE SEQUENCE [LARGE SCALE GENOMIC DNA]</scope>
    <source>
        <strain evidence="2">KKC1</strain>
    </source>
</reference>
<proteinExistence type="predicted"/>
<organism evidence="1 2">
    <name type="scientific">Calderihabitans maritimus</name>
    <dbReference type="NCBI Taxonomy" id="1246530"/>
    <lineage>
        <taxon>Bacteria</taxon>
        <taxon>Bacillati</taxon>
        <taxon>Bacillota</taxon>
        <taxon>Clostridia</taxon>
        <taxon>Neomoorellales</taxon>
        <taxon>Calderihabitantaceae</taxon>
        <taxon>Calderihabitans</taxon>
    </lineage>
</organism>
<evidence type="ECO:0000313" key="1">
    <source>
        <dbReference type="EMBL" id="GAW91812.1"/>
    </source>
</evidence>
<accession>A0A1Z5HQK2</accession>
<gene>
    <name evidence="1" type="ORF">KKC1_09720</name>
</gene>
<keyword evidence="2" id="KW-1185">Reference proteome</keyword>
<dbReference type="RefSeq" id="WP_088553292.1">
    <property type="nucleotide sequence ID" value="NZ_BDGJ01000035.1"/>
</dbReference>
<dbReference type="Proteomes" id="UP000197032">
    <property type="component" value="Unassembled WGS sequence"/>
</dbReference>
<dbReference type="OrthoDB" id="9864720at2"/>
<sequence>MRWMRGSNEIEIQHKHDYIAEREDRWRMAEKGEEPAIKELARRLSNILQIDEECIKYYRFDEKWFEQYPPDENNWVRGCPDYSLEINLGNNRYSYVEIKLKAVEFKKTVKGGTTKNGSIVPKYGCTSYYLDVEPVYQNIQHFAERTKIDKVSIWLAFVRNDLSEFRLISLACIQELIKDGWNGIALCRFGEGYGQETYLIPKDATTDISELTREMVISATMETLVLPQSLP</sequence>
<dbReference type="AlphaFoldDB" id="A0A1Z5HQK2"/>